<name>A0A2N3LN51_9BACI</name>
<dbReference type="OrthoDB" id="2088498at2"/>
<dbReference type="RefSeq" id="WP_101353461.1">
    <property type="nucleotide sequence ID" value="NZ_PIQO01000003.1"/>
</dbReference>
<dbReference type="EMBL" id="PIQO01000003">
    <property type="protein sequence ID" value="PKR86092.1"/>
    <property type="molecule type" value="Genomic_DNA"/>
</dbReference>
<dbReference type="Proteomes" id="UP000233440">
    <property type="component" value="Unassembled WGS sequence"/>
</dbReference>
<dbReference type="AlphaFoldDB" id="A0A2N3LN51"/>
<feature type="coiled-coil region" evidence="1">
    <location>
        <begin position="777"/>
        <end position="804"/>
    </location>
</feature>
<protein>
    <submittedName>
        <fullName evidence="3">Uncharacterized protein</fullName>
    </submittedName>
</protein>
<evidence type="ECO:0000256" key="2">
    <source>
        <dbReference type="SAM" id="MobiDB-lite"/>
    </source>
</evidence>
<evidence type="ECO:0000313" key="4">
    <source>
        <dbReference type="Proteomes" id="UP000233440"/>
    </source>
</evidence>
<gene>
    <name evidence="3" type="ORF">CWO92_06895</name>
</gene>
<reference evidence="3 4" key="1">
    <citation type="submission" date="2017-11" db="EMBL/GenBank/DDBJ databases">
        <title>Bacillus camelliae sp. nov., isolated from pu'er tea.</title>
        <authorList>
            <person name="Niu L."/>
        </authorList>
    </citation>
    <scope>NUCLEOTIDE SEQUENCE [LARGE SCALE GENOMIC DNA]</scope>
    <source>
        <strain evidence="3 4">7578-1</strain>
    </source>
</reference>
<organism evidence="3 4">
    <name type="scientific">Heyndrickxia camelliae</name>
    <dbReference type="NCBI Taxonomy" id="1707093"/>
    <lineage>
        <taxon>Bacteria</taxon>
        <taxon>Bacillati</taxon>
        <taxon>Bacillota</taxon>
        <taxon>Bacilli</taxon>
        <taxon>Bacillales</taxon>
        <taxon>Bacillaceae</taxon>
        <taxon>Heyndrickxia</taxon>
    </lineage>
</organism>
<keyword evidence="1" id="KW-0175">Coiled coil</keyword>
<feature type="compositionally biased region" description="Basic and acidic residues" evidence="2">
    <location>
        <begin position="84"/>
        <end position="96"/>
    </location>
</feature>
<evidence type="ECO:0000256" key="1">
    <source>
        <dbReference type="SAM" id="Coils"/>
    </source>
</evidence>
<feature type="region of interest" description="Disordered" evidence="2">
    <location>
        <begin position="76"/>
        <end position="96"/>
    </location>
</feature>
<proteinExistence type="predicted"/>
<comment type="caution">
    <text evidence="3">The sequence shown here is derived from an EMBL/GenBank/DDBJ whole genome shotgun (WGS) entry which is preliminary data.</text>
</comment>
<evidence type="ECO:0000313" key="3">
    <source>
        <dbReference type="EMBL" id="PKR86092.1"/>
    </source>
</evidence>
<sequence>MTKYFNWQQELLKGLPVKQFGRSYDEKFKKAAKAAGVKDVTGFRNFLDNTSRETPKRVTKNEGYSAEYWDEYSQQLHPSPKTTVKAESRSKMEDKKPKTGLLNDILTPLKRYGEGVKNVFDGDPNTTFTDAFKNAVNDAKSTDRSKVTKELTRGLTRTANSALLGALDETYKKTHDGESAVQFQSRKGVGKAADFAYDALGLFAPGAAAYKGAKALKLGAKAGTKGIAKAGQLAKEGAAAGALFGAGQVGVREAINGKDYSAKENARDIALNTLLGGVADPLLVGGNQLLKGASEKAIKKLLPNSKDLGKRLGETYMTGEKSDLPTSKPIHGSLQDRLRALSPNRKLPDFSNAKPVIDNPNENIIAKHYGIDVPAKPRDLVEEAPREYWQKRYEDFAKYVHQNYDTNKITKEGLDELWTHFAKPDEPVNLEQLAELAYKDYKPTKVIDTNEVWSKFGNRKPVSNNALKKMGISRLQEPKGNQPDLLRSLRVSPIKNEVASAAEKITPQVENGGVLKRISEESEPILNEAQSNLDEEIKKIKDIGPFRTGTKNIYQIAERLPEKQKSLIVESLDKAKQSHVNMQEALTDDLFNTVVKDFGIKKGSKESALVQDYGEKKLVNRYLKKQGIDPKSLSPEELDAINLRQLKKVHPKNWEKIVQADEYFRKNYDDLINKVNEVRSKIYPNNPEKLVPKRNNYYHHFNELDGFEGIKNLFETPSNIDPHLEGLSPFTKPNTKFAGFMQKRLNGNYKSDAVGGFLKYLQAASHSINLDPVIPVLRKTANELADATEQTRNANNIIKALNNHANDLAGKTNPYDRLLQELIGRGTRYKLLTKANSQVKSNMVIGNLSSALGQIGNVPLGIAKAKQYAPQGLADTLIQASKQLLTKTKNIDSPIAKSNFIKERYSDRFYKRFDQKLLQQPKKLALWLMETADKAGTNFIWNSMYRKGLAKKVSDPIKYADSETRHIVAGRGVGEVPLLQKSKTMQILAPFTLEVGNQWTVLSKMAKGKDVSGLMTFLAASYGLNKAMEHIRGSGVTLDPVGAFAEGYEKGEGNTSDKLKHAIASLTGEVVGNIPGGNLLTNQVDTNKKLPFTDIKYKDLFGERSPNRFGTGVTLSKALQDPLYALSPFGASQFRKTTQGVDAIRNKAVYKGDNGTIPFKGPKKELSYPIDTNPLKNLQITLMGPSSTSDAKDYYDNKRVPLTEIQTKAYKQMEPYGLNEDLYNILRVVKTKPYDKGKITKIEKDDKLSKEEKVAKLMELIQTLRKK</sequence>
<keyword evidence="4" id="KW-1185">Reference proteome</keyword>
<accession>A0A2N3LN51</accession>